<dbReference type="Gene3D" id="3.40.190.10">
    <property type="entry name" value="Periplasmic binding protein-like II"/>
    <property type="match status" value="2"/>
</dbReference>
<proteinExistence type="inferred from homology"/>
<name>A0ABX2BQJ9_9BURK</name>
<dbReference type="CDD" id="cd08422">
    <property type="entry name" value="PBP2_CrgA_like"/>
    <property type="match status" value="1"/>
</dbReference>
<dbReference type="InterPro" id="IPR005119">
    <property type="entry name" value="LysR_subst-bd"/>
</dbReference>
<reference evidence="3 4" key="1">
    <citation type="submission" date="2019-11" db="EMBL/GenBank/DDBJ databases">
        <title>Metabolism of dissolved organic matter in forest soils.</title>
        <authorList>
            <person name="Cyle K.T."/>
            <person name="Wilhelm R.C."/>
            <person name="Martinez C.E."/>
        </authorList>
    </citation>
    <scope>NUCLEOTIDE SEQUENCE [LARGE SCALE GENOMIC DNA]</scope>
    <source>
        <strain evidence="3 4">1N</strain>
    </source>
</reference>
<keyword evidence="4" id="KW-1185">Reference proteome</keyword>
<dbReference type="PANTHER" id="PTHR30537:SF5">
    <property type="entry name" value="HTH-TYPE TRANSCRIPTIONAL ACTIVATOR TTDR-RELATED"/>
    <property type="match status" value="1"/>
</dbReference>
<evidence type="ECO:0000313" key="4">
    <source>
        <dbReference type="Proteomes" id="UP000652198"/>
    </source>
</evidence>
<evidence type="ECO:0000256" key="1">
    <source>
        <dbReference type="ARBA" id="ARBA00009437"/>
    </source>
</evidence>
<protein>
    <submittedName>
        <fullName evidence="3">LysR family transcriptional regulator</fullName>
    </submittedName>
</protein>
<dbReference type="Proteomes" id="UP000652198">
    <property type="component" value="Unassembled WGS sequence"/>
</dbReference>
<gene>
    <name evidence="3" type="ORF">GNZ12_13590</name>
</gene>
<dbReference type="InterPro" id="IPR058163">
    <property type="entry name" value="LysR-type_TF_proteobact-type"/>
</dbReference>
<dbReference type="PANTHER" id="PTHR30537">
    <property type="entry name" value="HTH-TYPE TRANSCRIPTIONAL REGULATOR"/>
    <property type="match status" value="1"/>
</dbReference>
<dbReference type="EMBL" id="WOEY01000056">
    <property type="protein sequence ID" value="NPT42325.1"/>
    <property type="molecule type" value="Genomic_DNA"/>
</dbReference>
<feature type="domain" description="LysR substrate-binding" evidence="2">
    <location>
        <begin position="4"/>
        <end position="164"/>
    </location>
</feature>
<organism evidence="3 4">
    <name type="scientific">Paraburkholderia solitsugae</name>
    <dbReference type="NCBI Taxonomy" id="2675748"/>
    <lineage>
        <taxon>Bacteria</taxon>
        <taxon>Pseudomonadati</taxon>
        <taxon>Pseudomonadota</taxon>
        <taxon>Betaproteobacteria</taxon>
        <taxon>Burkholderiales</taxon>
        <taxon>Burkholderiaceae</taxon>
        <taxon>Paraburkholderia</taxon>
    </lineage>
</organism>
<dbReference type="Pfam" id="PF03466">
    <property type="entry name" value="LysR_substrate"/>
    <property type="match status" value="1"/>
</dbReference>
<feature type="non-terminal residue" evidence="3">
    <location>
        <position position="1"/>
    </location>
</feature>
<evidence type="ECO:0000259" key="2">
    <source>
        <dbReference type="Pfam" id="PF03466"/>
    </source>
</evidence>
<accession>A0ABX2BQJ9</accession>
<dbReference type="RefSeq" id="WP_216673206.1">
    <property type="nucleotide sequence ID" value="NZ_WOEY01000056.1"/>
</dbReference>
<comment type="similarity">
    <text evidence="1">Belongs to the LysR transcriptional regulatory family.</text>
</comment>
<comment type="caution">
    <text evidence="3">The sequence shown here is derived from an EMBL/GenBank/DDBJ whole genome shotgun (WGS) entry which is preliminary data.</text>
</comment>
<sequence length="185" mass="20380">LIDRAVNLVEEDIHLAIRVGRLPDSALVARKLGDVRMIVCAAPSYIERRGVPCSPDELRLHDCLVFSDRPGPVDWRFKSAGIRHSARIAGRLWANALDVLAAAIDGAGIVRAPSWQVANDIERGRLRRILQDYDTAPAPVNVLFERAWRTSPSVRAFLDYLVESTETGPLARMSRFGEALGATNG</sequence>
<dbReference type="SUPFAM" id="SSF53850">
    <property type="entry name" value="Periplasmic binding protein-like II"/>
    <property type="match status" value="1"/>
</dbReference>
<evidence type="ECO:0000313" key="3">
    <source>
        <dbReference type="EMBL" id="NPT42325.1"/>
    </source>
</evidence>